<dbReference type="Gene3D" id="4.10.950.10">
    <property type="entry name" value="Ribosomal protein L2, domain 3"/>
    <property type="match status" value="1"/>
</dbReference>
<dbReference type="GO" id="GO:0003723">
    <property type="term" value="F:RNA binding"/>
    <property type="evidence" value="ECO:0007669"/>
    <property type="project" value="TreeGrafter"/>
</dbReference>
<evidence type="ECO:0000259" key="7">
    <source>
        <dbReference type="SMART" id="SM01382"/>
    </source>
</evidence>
<evidence type="ECO:0000313" key="9">
    <source>
        <dbReference type="Proteomes" id="UP000327157"/>
    </source>
</evidence>
<dbReference type="GO" id="GO:0003735">
    <property type="term" value="F:structural constituent of ribosome"/>
    <property type="evidence" value="ECO:0007669"/>
    <property type="project" value="InterPro"/>
</dbReference>
<dbReference type="PANTHER" id="PTHR13691">
    <property type="entry name" value="RIBOSOMAL PROTEIN L2"/>
    <property type="match status" value="1"/>
</dbReference>
<gene>
    <name evidence="8" type="ORF">D8674_024912</name>
</gene>
<comment type="similarity">
    <text evidence="2">Belongs to the universal ribosomal protein uL2 family.</text>
</comment>
<evidence type="ECO:0000256" key="3">
    <source>
        <dbReference type="ARBA" id="ARBA00022980"/>
    </source>
</evidence>
<evidence type="ECO:0000256" key="6">
    <source>
        <dbReference type="SAM" id="MobiDB-lite"/>
    </source>
</evidence>
<reference evidence="9" key="2">
    <citation type="submission" date="2019-10" db="EMBL/GenBank/DDBJ databases">
        <title>A de novo genome assembly of a pear dwarfing rootstock.</title>
        <authorList>
            <person name="Wang F."/>
            <person name="Wang J."/>
            <person name="Li S."/>
            <person name="Zhang Y."/>
            <person name="Fang M."/>
            <person name="Ma L."/>
            <person name="Zhao Y."/>
            <person name="Jiang S."/>
        </authorList>
    </citation>
    <scope>NUCLEOTIDE SEQUENCE [LARGE SCALE GENOMIC DNA]</scope>
</reference>
<dbReference type="EMBL" id="SMOL01000231">
    <property type="protein sequence ID" value="KAB2622730.1"/>
    <property type="molecule type" value="Genomic_DNA"/>
</dbReference>
<dbReference type="InterPro" id="IPR022671">
    <property type="entry name" value="Ribosomal_uL2_CS"/>
</dbReference>
<reference evidence="8 9" key="3">
    <citation type="submission" date="2019-11" db="EMBL/GenBank/DDBJ databases">
        <title>A de novo genome assembly of a pear dwarfing rootstock.</title>
        <authorList>
            <person name="Wang F."/>
            <person name="Wang J."/>
            <person name="Li S."/>
            <person name="Zhang Y."/>
            <person name="Fang M."/>
            <person name="Ma L."/>
            <person name="Zhao Y."/>
            <person name="Jiang S."/>
        </authorList>
    </citation>
    <scope>NUCLEOTIDE SEQUENCE [LARGE SCALE GENOMIC DNA]</scope>
    <source>
        <strain evidence="8">S2</strain>
        <tissue evidence="8">Leaf</tissue>
    </source>
</reference>
<dbReference type="GO" id="GO:0032543">
    <property type="term" value="P:mitochondrial translation"/>
    <property type="evidence" value="ECO:0007669"/>
    <property type="project" value="TreeGrafter"/>
</dbReference>
<dbReference type="SUPFAM" id="SSF50104">
    <property type="entry name" value="Translation proteins SH3-like domain"/>
    <property type="match status" value="1"/>
</dbReference>
<feature type="region of interest" description="Disordered" evidence="6">
    <location>
        <begin position="79"/>
        <end position="150"/>
    </location>
</feature>
<dbReference type="PANTHER" id="PTHR13691:SF72">
    <property type="entry name" value="EXPRESSED PROTEIN"/>
    <property type="match status" value="1"/>
</dbReference>
<name>A0A5N5HBA5_9ROSA</name>
<protein>
    <submittedName>
        <fullName evidence="8">60S ribosomal protein L2</fullName>
    </submittedName>
</protein>
<reference evidence="8 9" key="1">
    <citation type="submission" date="2019-09" db="EMBL/GenBank/DDBJ databases">
        <authorList>
            <person name="Ou C."/>
        </authorList>
    </citation>
    <scope>NUCLEOTIDE SEQUENCE [LARGE SCALE GENOMIC DNA]</scope>
    <source>
        <strain evidence="8">S2</strain>
        <tissue evidence="8">Leaf</tissue>
    </source>
</reference>
<keyword evidence="4" id="KW-0496">Mitochondrion</keyword>
<dbReference type="SMART" id="SM01382">
    <property type="entry name" value="Ribosomal_L2_C"/>
    <property type="match status" value="1"/>
</dbReference>
<dbReference type="Pfam" id="PF03947">
    <property type="entry name" value="Ribosomal_L2_C"/>
    <property type="match status" value="1"/>
</dbReference>
<dbReference type="InterPro" id="IPR022669">
    <property type="entry name" value="Ribosomal_uL2_C"/>
</dbReference>
<feature type="compositionally biased region" description="Basic and acidic residues" evidence="6">
    <location>
        <begin position="114"/>
        <end position="124"/>
    </location>
</feature>
<dbReference type="Proteomes" id="UP000327157">
    <property type="component" value="Chromosome 4"/>
</dbReference>
<proteinExistence type="inferred from homology"/>
<sequence length="150" mass="16500">MAFGRARAASSTLFSRLFRHSVNTNVTTSYRTISTDQSQSVFTLTSIFQLGRCLPLSLPSRAEKWIDSKFLATIGTVPSEPNLGNKEKQLYNAGPSRWLGQRPKVRGVAMNPIDHPHGGGEGKSKGRPSATPWGKPCKDGYKSGPLRRRK</sequence>
<evidence type="ECO:0000256" key="2">
    <source>
        <dbReference type="ARBA" id="ARBA00005636"/>
    </source>
</evidence>
<evidence type="ECO:0000313" key="8">
    <source>
        <dbReference type="EMBL" id="KAB2622730.1"/>
    </source>
</evidence>
<dbReference type="InterPro" id="IPR014726">
    <property type="entry name" value="Ribosomal_uL2_dom3"/>
</dbReference>
<dbReference type="OrthoDB" id="10267824at2759"/>
<dbReference type="GO" id="GO:0005762">
    <property type="term" value="C:mitochondrial large ribosomal subunit"/>
    <property type="evidence" value="ECO:0007669"/>
    <property type="project" value="TreeGrafter"/>
</dbReference>
<evidence type="ECO:0000256" key="1">
    <source>
        <dbReference type="ARBA" id="ARBA00004173"/>
    </source>
</evidence>
<evidence type="ECO:0000256" key="5">
    <source>
        <dbReference type="ARBA" id="ARBA00023274"/>
    </source>
</evidence>
<dbReference type="FunFam" id="4.10.950.10:FF:000001">
    <property type="entry name" value="50S ribosomal protein L2"/>
    <property type="match status" value="1"/>
</dbReference>
<feature type="domain" description="Large ribosomal subunit protein uL2 C-terminal" evidence="7">
    <location>
        <begin position="48"/>
        <end position="136"/>
    </location>
</feature>
<dbReference type="InterPro" id="IPR008991">
    <property type="entry name" value="Translation_prot_SH3-like_sf"/>
</dbReference>
<keyword evidence="9" id="KW-1185">Reference proteome</keyword>
<comment type="caution">
    <text evidence="8">The sequence shown here is derived from an EMBL/GenBank/DDBJ whole genome shotgun (WGS) entry which is preliminary data.</text>
</comment>
<keyword evidence="5" id="KW-0687">Ribonucleoprotein</keyword>
<evidence type="ECO:0000256" key="4">
    <source>
        <dbReference type="ARBA" id="ARBA00023128"/>
    </source>
</evidence>
<dbReference type="AlphaFoldDB" id="A0A5N5HBA5"/>
<comment type="subcellular location">
    <subcellularLocation>
        <location evidence="1">Mitochondrion</location>
    </subcellularLocation>
</comment>
<organism evidence="8 9">
    <name type="scientific">Pyrus ussuriensis x Pyrus communis</name>
    <dbReference type="NCBI Taxonomy" id="2448454"/>
    <lineage>
        <taxon>Eukaryota</taxon>
        <taxon>Viridiplantae</taxon>
        <taxon>Streptophyta</taxon>
        <taxon>Embryophyta</taxon>
        <taxon>Tracheophyta</taxon>
        <taxon>Spermatophyta</taxon>
        <taxon>Magnoliopsida</taxon>
        <taxon>eudicotyledons</taxon>
        <taxon>Gunneridae</taxon>
        <taxon>Pentapetalae</taxon>
        <taxon>rosids</taxon>
        <taxon>fabids</taxon>
        <taxon>Rosales</taxon>
        <taxon>Rosaceae</taxon>
        <taxon>Amygdaloideae</taxon>
        <taxon>Maleae</taxon>
        <taxon>Pyrus</taxon>
    </lineage>
</organism>
<dbReference type="InterPro" id="IPR002171">
    <property type="entry name" value="Ribosomal_uL2"/>
</dbReference>
<accession>A0A5N5HBA5</accession>
<dbReference type="PROSITE" id="PS00467">
    <property type="entry name" value="RIBOSOMAL_L2"/>
    <property type="match status" value="1"/>
</dbReference>
<keyword evidence="3 8" id="KW-0689">Ribosomal protein</keyword>